<dbReference type="Gene3D" id="3.40.1710.10">
    <property type="entry name" value="abc type-2 transporter like domain"/>
    <property type="match status" value="1"/>
</dbReference>
<dbReference type="Pfam" id="PF12698">
    <property type="entry name" value="ABC2_membrane_3"/>
    <property type="match status" value="1"/>
</dbReference>
<evidence type="ECO:0000256" key="7">
    <source>
        <dbReference type="ARBA" id="ARBA00023026"/>
    </source>
</evidence>
<feature type="transmembrane region" description="Helical" evidence="12">
    <location>
        <begin position="940"/>
        <end position="961"/>
    </location>
</feature>
<comment type="subunit">
    <text evidence="9">Homodimer. Interacts with EssB.</text>
</comment>
<dbReference type="PANTHER" id="PTHR43077:SF10">
    <property type="entry name" value="TRANSPORT PERMEASE PROTEIN"/>
    <property type="match status" value="1"/>
</dbReference>
<evidence type="ECO:0000313" key="14">
    <source>
        <dbReference type="EMBL" id="MFC4620317.1"/>
    </source>
</evidence>
<keyword evidence="4" id="KW-1003">Cell membrane</keyword>
<feature type="transmembrane region" description="Helical" evidence="12">
    <location>
        <begin position="1052"/>
        <end position="1073"/>
    </location>
</feature>
<evidence type="ECO:0000256" key="5">
    <source>
        <dbReference type="ARBA" id="ARBA00022692"/>
    </source>
</evidence>
<keyword evidence="15" id="KW-1185">Reference proteome</keyword>
<evidence type="ECO:0000256" key="6">
    <source>
        <dbReference type="ARBA" id="ARBA00022989"/>
    </source>
</evidence>
<sequence length="1092" mass="122197">MKRVDKRFILLLVLVLVLSTGLSYLALNHQSKKANEDISTAVKPMNIALVNEDEGAPFDGQKIAFGDAFVKSLDNDNKHDWYVVSRGVAENGLKKHIYDMMIVIPNDFSEKALSIDSKSPERVTLNYKINASGDQHVKAEAENAAIKVLNNFNKRIIDVYFASVIGNLQNAQDNIKEIVDKEAHYTNAYTNNIQQPLSGYTDRFGEVKSTAQTSKDSFGQLHDIFKNFQTQLNDNLDPFQKYSSGINQFANLKQSNIDVSKNFNDQLNLFNQAIDSAKGKAQFDNLVFANQMINNQFKQLIPQENGEKNNNIAADTADLNEYFEKNLAKLDAVEKNLSEASQWGTLRNNVQQKLNKVFDDAFGEGPIKLKELLKDPDAKIRRQMERQIRKLPTLNDQNIIGIGLSDEAEKELKNVIAVTKAYKNPDGNSNDGQKSNGFAQGIEGLKEHLKDDGVTLTDTVQNLPENKKPEQTFSLNIPAETLENYELTKLTITLPNQGPQDYCEYHPPDEIKLPSNTEGEFKVEATLHLKSTESKIDIFQPISWSWELNQTDTTNEDQPDQAQSNTAKNDTDKNQANKEVKPAEDAGTQDGDEDNPPPEKEYIKINNNYFKHQVMTGILDHAGEFVFDTISPYQKLSSLYHAYFGLNMKSDKLLEDLEKNSLTDLAKQHHSSLYYLFNEEEMKGLMMNWILDKVTKQIQDQLNALSQEIIDYKKKVSDASGIAKDLAGQVKVVTENAVSLNDNLAEILKNVDDWRAKSLALVEDNAKIQKNNDQEGTVFMTLSDDFQPLLLSSQSLAEESKGNLESANHVYQTLDEIDQTANNIEQSGTSLVANAETLSQNMANKLLNDQDFAKNFANVLANSRLGGDRENNTLYDFLSNPVQTKSAGMIVDNDPFTPYFLVVICFIVALFTAYAISTIHQRRVHSGLFDKERGLMNQNLPVTLITIGFGVLEGLIIGLLSSQLLNISGTMHVAWIVLLTFMLPALVLVSTYLLRQLKTIGMFLLLIVLSLYLFFTKGVSTSLENLTALRKVSPLEAVQTIMQETANGSANLTIAFSVIAGIILIGLLANLLVLNYQRRKEGTDDEDTVEEN</sequence>
<proteinExistence type="inferred from homology"/>
<feature type="transmembrane region" description="Helical" evidence="12">
    <location>
        <begin position="973"/>
        <end position="994"/>
    </location>
</feature>
<evidence type="ECO:0000256" key="4">
    <source>
        <dbReference type="ARBA" id="ARBA00022475"/>
    </source>
</evidence>
<evidence type="ECO:0000259" key="13">
    <source>
        <dbReference type="Pfam" id="PF12698"/>
    </source>
</evidence>
<evidence type="ECO:0000313" key="15">
    <source>
        <dbReference type="Proteomes" id="UP001596022"/>
    </source>
</evidence>
<organism evidence="14 15">
    <name type="scientific">Camelliibacillus cellulosilyticus</name>
    <dbReference type="NCBI Taxonomy" id="2174486"/>
    <lineage>
        <taxon>Bacteria</taxon>
        <taxon>Bacillati</taxon>
        <taxon>Bacillota</taxon>
        <taxon>Bacilli</taxon>
        <taxon>Bacillales</taxon>
        <taxon>Sporolactobacillaceae</taxon>
        <taxon>Camelliibacillus</taxon>
    </lineage>
</organism>
<evidence type="ECO:0000256" key="12">
    <source>
        <dbReference type="SAM" id="Phobius"/>
    </source>
</evidence>
<feature type="coiled-coil region" evidence="10">
    <location>
        <begin position="695"/>
        <end position="757"/>
    </location>
</feature>
<protein>
    <recommendedName>
        <fullName evidence="3">Type VII secretion system accessory factor EsaA</fullName>
    </recommendedName>
</protein>
<dbReference type="InterPro" id="IPR051328">
    <property type="entry name" value="T7SS_ABC-Transporter"/>
</dbReference>
<evidence type="ECO:0000256" key="10">
    <source>
        <dbReference type="SAM" id="Coils"/>
    </source>
</evidence>
<reference evidence="15" key="1">
    <citation type="journal article" date="2019" name="Int. J. Syst. Evol. Microbiol.">
        <title>The Global Catalogue of Microorganisms (GCM) 10K type strain sequencing project: providing services to taxonomists for standard genome sequencing and annotation.</title>
        <authorList>
            <consortium name="The Broad Institute Genomics Platform"/>
            <consortium name="The Broad Institute Genome Sequencing Center for Infectious Disease"/>
            <person name="Wu L."/>
            <person name="Ma J."/>
        </authorList>
    </citation>
    <scope>NUCLEOTIDE SEQUENCE [LARGE SCALE GENOMIC DNA]</scope>
    <source>
        <strain evidence="15">CGMCC 1.16306</strain>
    </source>
</reference>
<evidence type="ECO:0000256" key="3">
    <source>
        <dbReference type="ARBA" id="ARBA00020819"/>
    </source>
</evidence>
<comment type="subcellular location">
    <subcellularLocation>
        <location evidence="1">Cell membrane</location>
        <topology evidence="1">Multi-pass membrane protein</topology>
    </subcellularLocation>
</comment>
<dbReference type="InterPro" id="IPR013525">
    <property type="entry name" value="ABC2_TM"/>
</dbReference>
<evidence type="ECO:0000256" key="8">
    <source>
        <dbReference type="ARBA" id="ARBA00023136"/>
    </source>
</evidence>
<evidence type="ECO:0000256" key="11">
    <source>
        <dbReference type="SAM" id="MobiDB-lite"/>
    </source>
</evidence>
<keyword evidence="7" id="KW-0843">Virulence</keyword>
<keyword evidence="5 12" id="KW-0812">Transmembrane</keyword>
<dbReference type="Proteomes" id="UP001596022">
    <property type="component" value="Unassembled WGS sequence"/>
</dbReference>
<keyword evidence="10" id="KW-0175">Coiled coil</keyword>
<feature type="transmembrane region" description="Helical" evidence="12">
    <location>
        <begin position="1001"/>
        <end position="1020"/>
    </location>
</feature>
<feature type="domain" description="ABC-2 type transporter transmembrane" evidence="13">
    <location>
        <begin position="6"/>
        <end position="175"/>
    </location>
</feature>
<dbReference type="InterPro" id="IPR023838">
    <property type="entry name" value="T7SS_EsaA"/>
</dbReference>
<dbReference type="EMBL" id="JBHSFW010000019">
    <property type="protein sequence ID" value="MFC4620317.1"/>
    <property type="molecule type" value="Genomic_DNA"/>
</dbReference>
<evidence type="ECO:0000256" key="9">
    <source>
        <dbReference type="ARBA" id="ARBA00046722"/>
    </source>
</evidence>
<accession>A0ABV9GQQ2</accession>
<feature type="transmembrane region" description="Helical" evidence="12">
    <location>
        <begin position="899"/>
        <end position="919"/>
    </location>
</feature>
<dbReference type="RefSeq" id="WP_376847427.1">
    <property type="nucleotide sequence ID" value="NZ_JBHSFW010000019.1"/>
</dbReference>
<feature type="region of interest" description="Disordered" evidence="11">
    <location>
        <begin position="552"/>
        <end position="602"/>
    </location>
</feature>
<comment type="similarity">
    <text evidence="2">Belongs to the EsaA family.</text>
</comment>
<keyword evidence="8 12" id="KW-0472">Membrane</keyword>
<dbReference type="PANTHER" id="PTHR43077">
    <property type="entry name" value="TRANSPORT PERMEASE YVFS-RELATED"/>
    <property type="match status" value="1"/>
</dbReference>
<keyword evidence="6 12" id="KW-1133">Transmembrane helix</keyword>
<comment type="caution">
    <text evidence="14">The sequence shown here is derived from an EMBL/GenBank/DDBJ whole genome shotgun (WGS) entry which is preliminary data.</text>
</comment>
<evidence type="ECO:0000256" key="2">
    <source>
        <dbReference type="ARBA" id="ARBA00008338"/>
    </source>
</evidence>
<gene>
    <name evidence="14" type="primary">esaA</name>
    <name evidence="14" type="ORF">ACFO4N_16565</name>
</gene>
<feature type="compositionally biased region" description="Basic and acidic residues" evidence="11">
    <location>
        <begin position="569"/>
        <end position="584"/>
    </location>
</feature>
<evidence type="ECO:0000256" key="1">
    <source>
        <dbReference type="ARBA" id="ARBA00004651"/>
    </source>
</evidence>
<dbReference type="NCBIfam" id="TIGR03929">
    <property type="entry name" value="T7_esaA_Nterm"/>
    <property type="match status" value="1"/>
</dbReference>
<name>A0ABV9GQQ2_9BACL</name>